<dbReference type="InterPro" id="IPR024422">
    <property type="entry name" value="Protein_unknown_function_OB"/>
</dbReference>
<evidence type="ECO:0000313" key="1">
    <source>
        <dbReference type="EMBL" id="MFC7419365.1"/>
    </source>
</evidence>
<protein>
    <recommendedName>
        <fullName evidence="3">tRNA_anti-like</fullName>
    </recommendedName>
</protein>
<reference evidence="2" key="1">
    <citation type="journal article" date="2019" name="Int. J. Syst. Evol. Microbiol.">
        <title>The Global Catalogue of Microorganisms (GCM) 10K type strain sequencing project: providing services to taxonomists for standard genome sequencing and annotation.</title>
        <authorList>
            <consortium name="The Broad Institute Genomics Platform"/>
            <consortium name="The Broad Institute Genome Sequencing Center for Infectious Disease"/>
            <person name="Wu L."/>
            <person name="Ma J."/>
        </authorList>
    </citation>
    <scope>NUCLEOTIDE SEQUENCE [LARGE SCALE GENOMIC DNA]</scope>
    <source>
        <strain evidence="2">CCUG 62945</strain>
    </source>
</reference>
<gene>
    <name evidence="1" type="ORF">ACFQNF_05680</name>
</gene>
<dbReference type="Pfam" id="PF12869">
    <property type="entry name" value="tRNA_anti-like"/>
    <property type="match status" value="1"/>
</dbReference>
<dbReference type="RefSeq" id="WP_380186804.1">
    <property type="nucleotide sequence ID" value="NZ_JBHTBQ010000009.1"/>
</dbReference>
<keyword evidence="2" id="KW-1185">Reference proteome</keyword>
<comment type="caution">
    <text evidence="1">The sequence shown here is derived from an EMBL/GenBank/DDBJ whole genome shotgun (WGS) entry which is preliminary data.</text>
</comment>
<dbReference type="EMBL" id="JBHTBQ010000009">
    <property type="protein sequence ID" value="MFC7419365.1"/>
    <property type="molecule type" value="Genomic_DNA"/>
</dbReference>
<dbReference type="Proteomes" id="UP001596473">
    <property type="component" value="Unassembled WGS sequence"/>
</dbReference>
<organism evidence="1 2">
    <name type="scientific">Iodobacter arcticus</name>
    <dbReference type="NCBI Taxonomy" id="590593"/>
    <lineage>
        <taxon>Bacteria</taxon>
        <taxon>Pseudomonadati</taxon>
        <taxon>Pseudomonadota</taxon>
        <taxon>Betaproteobacteria</taxon>
        <taxon>Neisseriales</taxon>
        <taxon>Chitinibacteraceae</taxon>
        <taxon>Iodobacter</taxon>
    </lineage>
</organism>
<sequence length="155" mass="16448">MKKFLKWTGAVIVALITIGLIFGDNKPNTAEAKIKEEQAHASNTPNPQPVAAPALAVTAKTLGKAYEDNEAAADQQYKDKVLEVSGSIKSITKGPFDEVVVELKSGNDFLGVQAKLNKTDEAKAGQLKKGQAIKLHCTGAGEVTSIPMLDECTIL</sequence>
<proteinExistence type="predicted"/>
<accession>A0ABW2QV06</accession>
<evidence type="ECO:0000313" key="2">
    <source>
        <dbReference type="Proteomes" id="UP001596473"/>
    </source>
</evidence>
<name>A0ABW2QV06_9NEIS</name>
<evidence type="ECO:0008006" key="3">
    <source>
        <dbReference type="Google" id="ProtNLM"/>
    </source>
</evidence>